<dbReference type="CDD" id="cd01650">
    <property type="entry name" value="RT_nLTR_like"/>
    <property type="match status" value="1"/>
</dbReference>
<sequence length="314" mass="35959">MKIIKNSLLKLMLKNSMNKMAVNISEKIKNKNKLNTNNMNYSPYNLAQLYNLKYNNINLHNTSTGEILKIIKNFAWKNSQDFYEIPLKLLKISAPFIASPLSYIINKSLSTGIFPDRMKYSIIVPLHKKGALNNVANFRPISLLPSFSKIFEKVIYKRLLMHFQASNILTNDQFGFRNKLSTTNAIFKLTNIILSTLNNKKKCGGIFFDLEKAFDCVDHTILLSKLKYYGIKGRMHLLLESYLTNRYQRVKFNNIFSKWGKITKGVPQGSILGPLLFLVSINDLPSFIKRFGPHNTSIILFADDTSVLTNDLTS</sequence>
<dbReference type="GO" id="GO:0071897">
    <property type="term" value="P:DNA biosynthetic process"/>
    <property type="evidence" value="ECO:0007669"/>
    <property type="project" value="UniProtKB-ARBA"/>
</dbReference>
<dbReference type="Pfam" id="PF00078">
    <property type="entry name" value="RVT_1"/>
    <property type="match status" value="1"/>
</dbReference>
<dbReference type="EMBL" id="NEVH01004538">
    <property type="protein sequence ID" value="PNF39356.1"/>
    <property type="molecule type" value="Genomic_DNA"/>
</dbReference>
<proteinExistence type="predicted"/>
<evidence type="ECO:0000313" key="3">
    <source>
        <dbReference type="Proteomes" id="UP000235965"/>
    </source>
</evidence>
<dbReference type="PROSITE" id="PS50878">
    <property type="entry name" value="RT_POL"/>
    <property type="match status" value="1"/>
</dbReference>
<accession>A0A2J7REU7</accession>
<dbReference type="PANTHER" id="PTHR19446">
    <property type="entry name" value="REVERSE TRANSCRIPTASES"/>
    <property type="match status" value="1"/>
</dbReference>
<dbReference type="Proteomes" id="UP000235965">
    <property type="component" value="Unassembled WGS sequence"/>
</dbReference>
<dbReference type="AlphaFoldDB" id="A0A2J7REU7"/>
<dbReference type="InterPro" id="IPR043502">
    <property type="entry name" value="DNA/RNA_pol_sf"/>
</dbReference>
<feature type="domain" description="Reverse transcriptase" evidence="1">
    <location>
        <begin position="107"/>
        <end position="314"/>
    </location>
</feature>
<dbReference type="SUPFAM" id="SSF56672">
    <property type="entry name" value="DNA/RNA polymerases"/>
    <property type="match status" value="1"/>
</dbReference>
<keyword evidence="3" id="KW-1185">Reference proteome</keyword>
<dbReference type="InterPro" id="IPR000477">
    <property type="entry name" value="RT_dom"/>
</dbReference>
<evidence type="ECO:0000259" key="1">
    <source>
        <dbReference type="PROSITE" id="PS50878"/>
    </source>
</evidence>
<name>A0A2J7REU7_9NEOP</name>
<comment type="caution">
    <text evidence="2">The sequence shown here is derived from an EMBL/GenBank/DDBJ whole genome shotgun (WGS) entry which is preliminary data.</text>
</comment>
<protein>
    <recommendedName>
        <fullName evidence="1">Reverse transcriptase domain-containing protein</fullName>
    </recommendedName>
</protein>
<organism evidence="2 3">
    <name type="scientific">Cryptotermes secundus</name>
    <dbReference type="NCBI Taxonomy" id="105785"/>
    <lineage>
        <taxon>Eukaryota</taxon>
        <taxon>Metazoa</taxon>
        <taxon>Ecdysozoa</taxon>
        <taxon>Arthropoda</taxon>
        <taxon>Hexapoda</taxon>
        <taxon>Insecta</taxon>
        <taxon>Pterygota</taxon>
        <taxon>Neoptera</taxon>
        <taxon>Polyneoptera</taxon>
        <taxon>Dictyoptera</taxon>
        <taxon>Blattodea</taxon>
        <taxon>Blattoidea</taxon>
        <taxon>Termitoidae</taxon>
        <taxon>Kalotermitidae</taxon>
        <taxon>Cryptotermitinae</taxon>
        <taxon>Cryptotermes</taxon>
    </lineage>
</organism>
<dbReference type="InParanoid" id="A0A2J7REU7"/>
<reference evidence="2 3" key="1">
    <citation type="submission" date="2017-12" db="EMBL/GenBank/DDBJ databases">
        <title>Hemimetabolous genomes reveal molecular basis of termite eusociality.</title>
        <authorList>
            <person name="Harrison M.C."/>
            <person name="Jongepier E."/>
            <person name="Robertson H.M."/>
            <person name="Arning N."/>
            <person name="Bitard-Feildel T."/>
            <person name="Chao H."/>
            <person name="Childers C.P."/>
            <person name="Dinh H."/>
            <person name="Doddapaneni H."/>
            <person name="Dugan S."/>
            <person name="Gowin J."/>
            <person name="Greiner C."/>
            <person name="Han Y."/>
            <person name="Hu H."/>
            <person name="Hughes D.S.T."/>
            <person name="Huylmans A.-K."/>
            <person name="Kemena C."/>
            <person name="Kremer L.P.M."/>
            <person name="Lee S.L."/>
            <person name="Lopez-Ezquerra A."/>
            <person name="Mallet L."/>
            <person name="Monroy-Kuhn J.M."/>
            <person name="Moser A."/>
            <person name="Murali S.C."/>
            <person name="Muzny D.M."/>
            <person name="Otani S."/>
            <person name="Piulachs M.-D."/>
            <person name="Poelchau M."/>
            <person name="Qu J."/>
            <person name="Schaub F."/>
            <person name="Wada-Katsumata A."/>
            <person name="Worley K.C."/>
            <person name="Xie Q."/>
            <person name="Ylla G."/>
            <person name="Poulsen M."/>
            <person name="Gibbs R.A."/>
            <person name="Schal C."/>
            <person name="Richards S."/>
            <person name="Belles X."/>
            <person name="Korb J."/>
            <person name="Bornberg-Bauer E."/>
        </authorList>
    </citation>
    <scope>NUCLEOTIDE SEQUENCE [LARGE SCALE GENOMIC DNA]</scope>
    <source>
        <tissue evidence="2">Whole body</tissue>
    </source>
</reference>
<gene>
    <name evidence="2" type="ORF">B7P43_G18303</name>
</gene>
<evidence type="ECO:0000313" key="2">
    <source>
        <dbReference type="EMBL" id="PNF39356.1"/>
    </source>
</evidence>